<organism evidence="11 12">
    <name type="scientific">Parabacteroides gordonii MS-1 = DSM 23371</name>
    <dbReference type="NCBI Taxonomy" id="1203610"/>
    <lineage>
        <taxon>Bacteria</taxon>
        <taxon>Pseudomonadati</taxon>
        <taxon>Bacteroidota</taxon>
        <taxon>Bacteroidia</taxon>
        <taxon>Bacteroidales</taxon>
        <taxon>Tannerellaceae</taxon>
        <taxon>Parabacteroides</taxon>
    </lineage>
</organism>
<evidence type="ECO:0000256" key="10">
    <source>
        <dbReference type="SAM" id="Phobius"/>
    </source>
</evidence>
<evidence type="ECO:0000256" key="5">
    <source>
        <dbReference type="ARBA" id="ARBA00022989"/>
    </source>
</evidence>
<dbReference type="InterPro" id="IPR037185">
    <property type="entry name" value="EmrE-like"/>
</dbReference>
<dbReference type="RefSeq" id="WP_028729427.1">
    <property type="nucleotide sequence ID" value="NZ_KE386763.1"/>
</dbReference>
<dbReference type="Pfam" id="PF00893">
    <property type="entry name" value="Multi_Drug_Res"/>
    <property type="match status" value="1"/>
</dbReference>
<gene>
    <name evidence="11" type="ORF">HMPREF1536_04041</name>
</gene>
<proteinExistence type="inferred from homology"/>
<evidence type="ECO:0000256" key="2">
    <source>
        <dbReference type="ARBA" id="ARBA00022448"/>
    </source>
</evidence>
<feature type="transmembrane region" description="Helical" evidence="10">
    <location>
        <begin position="30"/>
        <end position="48"/>
    </location>
</feature>
<keyword evidence="4 9" id="KW-0812">Transmembrane</keyword>
<sequence length="105" mass="11264">MGWIYLLLGGLFEMGWPVGMKLAQTTGSRFLYLSVAVISMALSGYFLYLAQRTIPIGTAYVVWTGIGAVGTLLIGIFIFGDSTGLWRILSAMLVVIGIIGIKLAS</sequence>
<evidence type="ECO:0000256" key="9">
    <source>
        <dbReference type="RuleBase" id="RU003942"/>
    </source>
</evidence>
<keyword evidence="2" id="KW-0813">Transport</keyword>
<comment type="caution">
    <text evidence="11">The sequence shown here is derived from an EMBL/GenBank/DDBJ whole genome shotgun (WGS) entry which is preliminary data.</text>
</comment>
<keyword evidence="6 10" id="KW-0472">Membrane</keyword>
<dbReference type="EMBL" id="AQHW01000020">
    <property type="protein sequence ID" value="KKB50505.1"/>
    <property type="molecule type" value="Genomic_DNA"/>
</dbReference>
<accession>A0A0F5IZ69</accession>
<evidence type="ECO:0000256" key="4">
    <source>
        <dbReference type="ARBA" id="ARBA00022692"/>
    </source>
</evidence>
<dbReference type="PATRIC" id="fig|1203610.3.peg.4118"/>
<evidence type="ECO:0000313" key="11">
    <source>
        <dbReference type="EMBL" id="KKB50505.1"/>
    </source>
</evidence>
<reference evidence="11 12" key="1">
    <citation type="submission" date="2013-04" db="EMBL/GenBank/DDBJ databases">
        <title>The Genome Sequence of Parabacteroides gordonii DSM 23371.</title>
        <authorList>
            <consortium name="The Broad Institute Genomics Platform"/>
            <person name="Earl A."/>
            <person name="Ward D."/>
            <person name="Feldgarden M."/>
            <person name="Gevers D."/>
            <person name="Martens E."/>
            <person name="Sakamoto M."/>
            <person name="Benno Y."/>
            <person name="Suzuki N."/>
            <person name="Matsunaga N."/>
            <person name="Koshihara K."/>
            <person name="Seki M."/>
            <person name="Komiya H."/>
            <person name="Walker B."/>
            <person name="Young S."/>
            <person name="Zeng Q."/>
            <person name="Gargeya S."/>
            <person name="Fitzgerald M."/>
            <person name="Haas B."/>
            <person name="Abouelleil A."/>
            <person name="Allen A.W."/>
            <person name="Alvarado L."/>
            <person name="Arachchi H.M."/>
            <person name="Berlin A.M."/>
            <person name="Chapman S.B."/>
            <person name="Gainer-Dewar J."/>
            <person name="Goldberg J."/>
            <person name="Griggs A."/>
            <person name="Gujja S."/>
            <person name="Hansen M."/>
            <person name="Howarth C."/>
            <person name="Imamovic A."/>
            <person name="Ireland A."/>
            <person name="Larimer J."/>
            <person name="McCowan C."/>
            <person name="Murphy C."/>
            <person name="Pearson M."/>
            <person name="Poon T.W."/>
            <person name="Priest M."/>
            <person name="Roberts A."/>
            <person name="Saif S."/>
            <person name="Shea T."/>
            <person name="Sisk P."/>
            <person name="Sykes S."/>
            <person name="Wortman J."/>
            <person name="Nusbaum C."/>
            <person name="Birren B."/>
        </authorList>
    </citation>
    <scope>NUCLEOTIDE SEQUENCE [LARGE SCALE GENOMIC DNA]</scope>
    <source>
        <strain evidence="11 12">MS-1</strain>
    </source>
</reference>
<dbReference type="STRING" id="1203610.HMPREF1536_04041"/>
<keyword evidence="3" id="KW-1003">Cell membrane</keyword>
<dbReference type="GO" id="GO:0005886">
    <property type="term" value="C:plasma membrane"/>
    <property type="evidence" value="ECO:0007669"/>
    <property type="project" value="UniProtKB-SubCell"/>
</dbReference>
<protein>
    <recommendedName>
        <fullName evidence="8">Guanidinium exporter</fullName>
    </recommendedName>
</protein>
<evidence type="ECO:0000256" key="8">
    <source>
        <dbReference type="ARBA" id="ARBA00039168"/>
    </source>
</evidence>
<keyword evidence="12" id="KW-1185">Reference proteome</keyword>
<comment type="subcellular location">
    <subcellularLocation>
        <location evidence="1 9">Cell membrane</location>
        <topology evidence="1 9">Multi-pass membrane protein</topology>
    </subcellularLocation>
</comment>
<dbReference type="Proteomes" id="UP000033035">
    <property type="component" value="Unassembled WGS sequence"/>
</dbReference>
<evidence type="ECO:0000256" key="3">
    <source>
        <dbReference type="ARBA" id="ARBA00022475"/>
    </source>
</evidence>
<dbReference type="InterPro" id="IPR045324">
    <property type="entry name" value="Small_multidrug_res"/>
</dbReference>
<evidence type="ECO:0000256" key="7">
    <source>
        <dbReference type="ARBA" id="ARBA00038151"/>
    </source>
</evidence>
<dbReference type="PANTHER" id="PTHR30561">
    <property type="entry name" value="SMR FAMILY PROTON-DEPENDENT DRUG EFFLUX TRANSPORTER SUGE"/>
    <property type="match status" value="1"/>
</dbReference>
<dbReference type="SUPFAM" id="SSF103481">
    <property type="entry name" value="Multidrug resistance efflux transporter EmrE"/>
    <property type="match status" value="1"/>
</dbReference>
<feature type="transmembrane region" description="Helical" evidence="10">
    <location>
        <begin position="85"/>
        <end position="104"/>
    </location>
</feature>
<evidence type="ECO:0000256" key="6">
    <source>
        <dbReference type="ARBA" id="ARBA00023136"/>
    </source>
</evidence>
<evidence type="ECO:0000256" key="1">
    <source>
        <dbReference type="ARBA" id="ARBA00004651"/>
    </source>
</evidence>
<dbReference type="GO" id="GO:0022857">
    <property type="term" value="F:transmembrane transporter activity"/>
    <property type="evidence" value="ECO:0007669"/>
    <property type="project" value="InterPro"/>
</dbReference>
<dbReference type="Gene3D" id="1.10.3730.20">
    <property type="match status" value="1"/>
</dbReference>
<name>A0A0F5IZ69_9BACT</name>
<dbReference type="PANTHER" id="PTHR30561:SF0">
    <property type="entry name" value="GUANIDINIUM EXPORTER"/>
    <property type="match status" value="1"/>
</dbReference>
<comment type="similarity">
    <text evidence="7">Belongs to the drug/metabolite transporter (DMT) superfamily. Small multidrug resistance (SMR) (TC 2.A.7.1) family. Gdx/SugE subfamily.</text>
</comment>
<dbReference type="HOGENOM" id="CLU_133067_1_3_10"/>
<dbReference type="InterPro" id="IPR000390">
    <property type="entry name" value="Small_drug/metabolite_transptr"/>
</dbReference>
<dbReference type="AlphaFoldDB" id="A0A0F5IZ69"/>
<keyword evidence="5 10" id="KW-1133">Transmembrane helix</keyword>
<feature type="transmembrane region" description="Helical" evidence="10">
    <location>
        <begin position="60"/>
        <end position="79"/>
    </location>
</feature>
<evidence type="ECO:0000313" key="12">
    <source>
        <dbReference type="Proteomes" id="UP000033035"/>
    </source>
</evidence>